<evidence type="ECO:0000313" key="4">
    <source>
        <dbReference type="EMBL" id="GJT69081.1"/>
    </source>
</evidence>
<evidence type="ECO:0000256" key="2">
    <source>
        <dbReference type="ARBA" id="ARBA00023002"/>
    </source>
</evidence>
<dbReference type="Proteomes" id="UP001151760">
    <property type="component" value="Unassembled WGS sequence"/>
</dbReference>
<dbReference type="PANTHER" id="PTHR48107:SF32">
    <property type="entry name" value="GLUCOSE_RIBITOL DEHYDROGENASE-RELATED"/>
    <property type="match status" value="1"/>
</dbReference>
<reference evidence="4" key="1">
    <citation type="journal article" date="2022" name="Int. J. Mol. Sci.">
        <title>Draft Genome of Tanacetum Coccineum: Genomic Comparison of Closely Related Tanacetum-Family Plants.</title>
        <authorList>
            <person name="Yamashiro T."/>
            <person name="Shiraishi A."/>
            <person name="Nakayama K."/>
            <person name="Satake H."/>
        </authorList>
    </citation>
    <scope>NUCLEOTIDE SEQUENCE</scope>
</reference>
<dbReference type="Pfam" id="PF13561">
    <property type="entry name" value="adh_short_C2"/>
    <property type="match status" value="1"/>
</dbReference>
<feature type="region of interest" description="Disordered" evidence="3">
    <location>
        <begin position="387"/>
        <end position="423"/>
    </location>
</feature>
<name>A0ABQ5G0F2_9ASTR</name>
<gene>
    <name evidence="4" type="ORF">Tco_1028367</name>
</gene>
<dbReference type="Gene3D" id="3.40.50.720">
    <property type="entry name" value="NAD(P)-binding Rossmann-like Domain"/>
    <property type="match status" value="2"/>
</dbReference>
<organism evidence="4 5">
    <name type="scientific">Tanacetum coccineum</name>
    <dbReference type="NCBI Taxonomy" id="301880"/>
    <lineage>
        <taxon>Eukaryota</taxon>
        <taxon>Viridiplantae</taxon>
        <taxon>Streptophyta</taxon>
        <taxon>Embryophyta</taxon>
        <taxon>Tracheophyta</taxon>
        <taxon>Spermatophyta</taxon>
        <taxon>Magnoliopsida</taxon>
        <taxon>eudicotyledons</taxon>
        <taxon>Gunneridae</taxon>
        <taxon>Pentapetalae</taxon>
        <taxon>asterids</taxon>
        <taxon>campanulids</taxon>
        <taxon>Asterales</taxon>
        <taxon>Asteraceae</taxon>
        <taxon>Asteroideae</taxon>
        <taxon>Anthemideae</taxon>
        <taxon>Anthemidinae</taxon>
        <taxon>Tanacetum</taxon>
    </lineage>
</organism>
<comment type="caution">
    <text evidence="4">The sequence shown here is derived from an EMBL/GenBank/DDBJ whole genome shotgun (WGS) entry which is preliminary data.</text>
</comment>
<proteinExistence type="inferred from homology"/>
<comment type="similarity">
    <text evidence="1">Belongs to the short-chain dehydrogenases/reductases (SDR) family.</text>
</comment>
<feature type="compositionally biased region" description="Basic and acidic residues" evidence="3">
    <location>
        <begin position="403"/>
        <end position="413"/>
    </location>
</feature>
<dbReference type="PANTHER" id="PTHR48107">
    <property type="entry name" value="NADPH-DEPENDENT ALDEHYDE REDUCTASE-LIKE PROTEIN, CHLOROPLASTIC-RELATED"/>
    <property type="match status" value="1"/>
</dbReference>
<dbReference type="SUPFAM" id="SSF51735">
    <property type="entry name" value="NAD(P)-binding Rossmann-fold domains"/>
    <property type="match status" value="1"/>
</dbReference>
<dbReference type="EMBL" id="BQNB010017956">
    <property type="protein sequence ID" value="GJT69081.1"/>
    <property type="molecule type" value="Genomic_DNA"/>
</dbReference>
<reference evidence="4" key="2">
    <citation type="submission" date="2022-01" db="EMBL/GenBank/DDBJ databases">
        <authorList>
            <person name="Yamashiro T."/>
            <person name="Shiraishi A."/>
            <person name="Satake H."/>
            <person name="Nakayama K."/>
        </authorList>
    </citation>
    <scope>NUCLEOTIDE SEQUENCE</scope>
</reference>
<dbReference type="InterPro" id="IPR036291">
    <property type="entry name" value="NAD(P)-bd_dom_sf"/>
</dbReference>
<dbReference type="InterPro" id="IPR002347">
    <property type="entry name" value="SDR_fam"/>
</dbReference>
<evidence type="ECO:0000256" key="3">
    <source>
        <dbReference type="SAM" id="MobiDB-lite"/>
    </source>
</evidence>
<accession>A0ABQ5G0F2</accession>
<keyword evidence="2" id="KW-0560">Oxidoreductase</keyword>
<protein>
    <submittedName>
        <fullName evidence="4">Glucose and ribitol dehydrogenase-like protein</fullName>
    </submittedName>
</protein>
<evidence type="ECO:0000313" key="5">
    <source>
        <dbReference type="Proteomes" id="UP001151760"/>
    </source>
</evidence>
<sequence length="475" mass="51958">MWYSVMHSLVSSSGKIPIAWKSCLWSRSLLSSRAITRFNTNGVTPAIGTLERRGSSAIHTFQAKTMRIEEDERRFPPQDQESQPGKEYLMNPRPLFANPHYKPSDKLKGKVALVAGGDSGIGRSVCYHFAKEGATIAFTYVKGDEDIDAKETLDIINESKMEGSGDPIAIPTDLRHALTHMKEGSSIINTTSLLAYIASPPKWLDYISTKGAIVSFTRGLALHLVDKKIRVNGVAPGPIWTPLQAAALNDMDIATFGEQVPMDRAGQPFEIAPSYVFLASEDSSYFTGQFLHPNEDVDNVPVWVKLHGVPVTAFSEDGLSAIATKLGTPFMLDSYTSDMCACYKIFGHVQDECPKNIGSSEANNLKKPSQAPRSVSVGQNVGFKPAKQVYRPVSKKPTANTSENKKKNMEPTKEANPYGSSFWNGKVVDDEGKALKKVAYPGDHGSEDEVESVDNDMTHFLASDRVGFGTNSLLE</sequence>
<evidence type="ECO:0000256" key="1">
    <source>
        <dbReference type="ARBA" id="ARBA00006484"/>
    </source>
</evidence>
<dbReference type="PRINTS" id="PR00081">
    <property type="entry name" value="GDHRDH"/>
</dbReference>
<keyword evidence="5" id="KW-1185">Reference proteome</keyword>